<feature type="region of interest" description="Disordered" evidence="1">
    <location>
        <begin position="51"/>
        <end position="70"/>
    </location>
</feature>
<sequence>MFAFKRPKVINKLTQLINGNPNVSVKEVLANEDLSPSIRNEVPELLDFFCPPLPTPPSPERQPSTDENITKVEGRQRILSKLAFTSELNKKEEDFKESENLAKYLRFNRNASNILSSPSKKFHDRLVYYYVQANGKKTPSPFLEELIKFANSMAKNPNRHHNPVFYGHFHRIFEAVIRSSKGQFFETLYTLEPSFKPFYNILLNKLSLTSIRQLYVTCASEFPHQFAGLTQDQDPNVVFVELSNFGKKNSEKIHGKKIKRIHKIHMKEAEYNDFLDKKKADKKYTVKKLDHVGREQIILDISNKNSFNKKHSKVDDTQALECSGKKRSKRSRADHFHLVVATLLAIRDIMNDSTEVAHYFRVKEVISNLLIIGRNLPELSFALSLAYSLILKIALDDNQRLSDFEDLLIEAYEKDRPNDKDIETLKNRIEKAEELASNIPDYAGEHQIYQIPLYFRKLPDSLHELFFSKQKYSDRFDEQYIFSIKRVLSKEEQIQFFTQQDNKFLKGLCNALPEAPKIDLTAYNANATAQYELPSIMDSKEPPCRREPLRGHLWDIAKYINDEKHFTNDEIPFKKGKEWQGLQDKVNQYFKNVYAYVSEPTDEENDDIDNFL</sequence>
<keyword evidence="3" id="KW-1185">Reference proteome</keyword>
<gene>
    <name evidence="2" type="ORF">M9Y10_004483</name>
</gene>
<evidence type="ECO:0000313" key="2">
    <source>
        <dbReference type="EMBL" id="KAK8881723.1"/>
    </source>
</evidence>
<reference evidence="2 3" key="1">
    <citation type="submission" date="2024-04" db="EMBL/GenBank/DDBJ databases">
        <title>Tritrichomonas musculus Genome.</title>
        <authorList>
            <person name="Alves-Ferreira E."/>
            <person name="Grigg M."/>
            <person name="Lorenzi H."/>
            <person name="Galac M."/>
        </authorList>
    </citation>
    <scope>NUCLEOTIDE SEQUENCE [LARGE SCALE GENOMIC DNA]</scope>
    <source>
        <strain evidence="2 3">EAF2021</strain>
    </source>
</reference>
<name>A0ABR2JSD2_9EUKA</name>
<dbReference type="EMBL" id="JAPFFF010000010">
    <property type="protein sequence ID" value="KAK8881723.1"/>
    <property type="molecule type" value="Genomic_DNA"/>
</dbReference>
<protein>
    <submittedName>
        <fullName evidence="2">Uncharacterized protein</fullName>
    </submittedName>
</protein>
<evidence type="ECO:0000256" key="1">
    <source>
        <dbReference type="SAM" id="MobiDB-lite"/>
    </source>
</evidence>
<organism evidence="2 3">
    <name type="scientific">Tritrichomonas musculus</name>
    <dbReference type="NCBI Taxonomy" id="1915356"/>
    <lineage>
        <taxon>Eukaryota</taxon>
        <taxon>Metamonada</taxon>
        <taxon>Parabasalia</taxon>
        <taxon>Tritrichomonadida</taxon>
        <taxon>Tritrichomonadidae</taxon>
        <taxon>Tritrichomonas</taxon>
    </lineage>
</organism>
<comment type="caution">
    <text evidence="2">The sequence shown here is derived from an EMBL/GenBank/DDBJ whole genome shotgun (WGS) entry which is preliminary data.</text>
</comment>
<accession>A0ABR2JSD2</accession>
<dbReference type="Proteomes" id="UP001470230">
    <property type="component" value="Unassembled WGS sequence"/>
</dbReference>
<evidence type="ECO:0000313" key="3">
    <source>
        <dbReference type="Proteomes" id="UP001470230"/>
    </source>
</evidence>
<feature type="compositionally biased region" description="Pro residues" evidence="1">
    <location>
        <begin position="51"/>
        <end position="60"/>
    </location>
</feature>
<proteinExistence type="predicted"/>